<evidence type="ECO:0000256" key="1">
    <source>
        <dbReference type="SAM" id="Coils"/>
    </source>
</evidence>
<reference evidence="3 4" key="1">
    <citation type="submission" date="2018-06" db="EMBL/GenBank/DDBJ databases">
        <title>A transcriptomic atlas of mushroom development highlights an independent origin of complex multicellularity.</title>
        <authorList>
            <consortium name="DOE Joint Genome Institute"/>
            <person name="Krizsan K."/>
            <person name="Almasi E."/>
            <person name="Merenyi Z."/>
            <person name="Sahu N."/>
            <person name="Viragh M."/>
            <person name="Koszo T."/>
            <person name="Mondo S."/>
            <person name="Kiss B."/>
            <person name="Balint B."/>
            <person name="Kues U."/>
            <person name="Barry K."/>
            <person name="Hegedus J.C."/>
            <person name="Henrissat B."/>
            <person name="Johnson J."/>
            <person name="Lipzen A."/>
            <person name="Ohm R."/>
            <person name="Nagy I."/>
            <person name="Pangilinan J."/>
            <person name="Yan J."/>
            <person name="Xiong Y."/>
            <person name="Grigoriev I.V."/>
            <person name="Hibbett D.S."/>
            <person name="Nagy L.G."/>
        </authorList>
    </citation>
    <scope>NUCLEOTIDE SEQUENCE [LARGE SCALE GENOMIC DNA]</scope>
    <source>
        <strain evidence="3 4">SZMC22713</strain>
    </source>
</reference>
<dbReference type="VEuPathDB" id="FungiDB:BD410DRAFT_790572"/>
<feature type="region of interest" description="Disordered" evidence="2">
    <location>
        <begin position="109"/>
        <end position="159"/>
    </location>
</feature>
<gene>
    <name evidence="3" type="ORF">BD410DRAFT_790572</name>
</gene>
<sequence>MQEDDEVGRPCTVAPFGSLNHGHEAPPRSGRYSPTLAEGDTGDGRQFLRHTETPVPMPITLSPRPVSPRTESTDLDSHFREARNIELLRPSDDIPLSVRSERFESDRLKAHENGGLHASSERPYADGHGDHRYRDDDRSLAGREHHRGGSRTGSPGSLATVPRVYRLQSGPLELTIQEAERARQLQFAEAQQQWHDAARHAEELRERHFGEREVERDNKFQAIYRTFVDRFQVGLPGEPTVVLEGEHGIGELPASGEEPVTYDDGSLPERSRRVTSLPSAAPEGRPTPSQTQYDDLRELLLECRDSMNAEREAVVGERAKLMELADAERVTAQTDCEGRIAFLETELSRTREELDEERNERRIEELKRIERDHEEAVERDGAMRQQLLDLTDLVSQQHEVHENQKIILEQRWADKDAMRWEKDSRTNALFDMMQQLVRDREAEKEGRGAERGAAAERPGIDQVVEEMRQRLDGQAKLINELSDTGREESAKQVADLMEHIKTSTSQMADFNVTGYLDEFSKALAGEIRQLLTEVGSVHTQRRGYQFELGELLRLLAFYGPGGQFEPDWMPPAHGPLAHQPPPLAPPADLVPLPPDELAEPAWRLHHQEPKENKGEDQLLPPQDTLGIPGAAPGSGGELDPDWAPSAVGTHANQHPPERVTKPAPKSSSVAPLVQPPKLLRWNISRPKWLRKKKTKVNSLPIRLTDDIKSSEPVVDQAKATLNELGTLYARKRNLQFELGEILRMFAFYRPGGQFEPDWMPPAHGPLSVPPPPPIPEPTKPGWKRVQRGEQFLLPFEKPRTTTLPDVPKIAPRTNWQLHPPMVPTPPVVQESLPSHGLFGNHAINSSQYPRLRQEDMDQKP</sequence>
<keyword evidence="1" id="KW-0175">Coiled coil</keyword>
<evidence type="ECO:0000313" key="4">
    <source>
        <dbReference type="Proteomes" id="UP000294933"/>
    </source>
</evidence>
<feature type="region of interest" description="Disordered" evidence="2">
    <location>
        <begin position="250"/>
        <end position="291"/>
    </location>
</feature>
<feature type="compositionally biased region" description="Basic and acidic residues" evidence="2">
    <location>
        <begin position="109"/>
        <end position="143"/>
    </location>
</feature>
<name>A0A4Y7Q0C9_9AGAM</name>
<feature type="region of interest" description="Disordered" evidence="2">
    <location>
        <begin position="568"/>
        <end position="595"/>
    </location>
</feature>
<organism evidence="3 4">
    <name type="scientific">Rickenella mellea</name>
    <dbReference type="NCBI Taxonomy" id="50990"/>
    <lineage>
        <taxon>Eukaryota</taxon>
        <taxon>Fungi</taxon>
        <taxon>Dikarya</taxon>
        <taxon>Basidiomycota</taxon>
        <taxon>Agaricomycotina</taxon>
        <taxon>Agaricomycetes</taxon>
        <taxon>Hymenochaetales</taxon>
        <taxon>Rickenellaceae</taxon>
        <taxon>Rickenella</taxon>
    </lineage>
</organism>
<dbReference type="Proteomes" id="UP000294933">
    <property type="component" value="Unassembled WGS sequence"/>
</dbReference>
<evidence type="ECO:0000256" key="2">
    <source>
        <dbReference type="SAM" id="MobiDB-lite"/>
    </source>
</evidence>
<accession>A0A4Y7Q0C9</accession>
<proteinExistence type="predicted"/>
<feature type="compositionally biased region" description="Pro residues" evidence="2">
    <location>
        <begin position="568"/>
        <end position="585"/>
    </location>
</feature>
<feature type="region of interest" description="Disordered" evidence="2">
    <location>
        <begin position="1"/>
        <end position="80"/>
    </location>
</feature>
<feature type="coiled-coil region" evidence="1">
    <location>
        <begin position="340"/>
        <end position="379"/>
    </location>
</feature>
<keyword evidence="4" id="KW-1185">Reference proteome</keyword>
<feature type="region of interest" description="Disordered" evidence="2">
    <location>
        <begin position="814"/>
        <end position="860"/>
    </location>
</feature>
<feature type="compositionally biased region" description="Basic and acidic residues" evidence="2">
    <location>
        <begin position="851"/>
        <end position="860"/>
    </location>
</feature>
<dbReference type="STRING" id="50990.A0A4Y7Q0C9"/>
<evidence type="ECO:0000313" key="3">
    <source>
        <dbReference type="EMBL" id="TDL20612.1"/>
    </source>
</evidence>
<feature type="region of interest" description="Disordered" evidence="2">
    <location>
        <begin position="608"/>
        <end position="671"/>
    </location>
</feature>
<feature type="compositionally biased region" description="Basic and acidic residues" evidence="2">
    <location>
        <begin position="439"/>
        <end position="454"/>
    </location>
</feature>
<feature type="compositionally biased region" description="Basic and acidic residues" evidence="2">
    <location>
        <begin position="71"/>
        <end position="80"/>
    </location>
</feature>
<dbReference type="EMBL" id="ML170186">
    <property type="protein sequence ID" value="TDL20612.1"/>
    <property type="molecule type" value="Genomic_DNA"/>
</dbReference>
<dbReference type="OrthoDB" id="2507336at2759"/>
<feature type="region of interest" description="Disordered" evidence="2">
    <location>
        <begin position="439"/>
        <end position="458"/>
    </location>
</feature>
<protein>
    <submittedName>
        <fullName evidence="3">Uncharacterized protein</fullName>
    </submittedName>
</protein>
<dbReference type="AlphaFoldDB" id="A0A4Y7Q0C9"/>